<dbReference type="EMBL" id="JAIWQS010000012">
    <property type="protein sequence ID" value="KAJ8749104.1"/>
    <property type="molecule type" value="Genomic_DNA"/>
</dbReference>
<evidence type="ECO:0000256" key="1">
    <source>
        <dbReference type="ARBA" id="ARBA00012468"/>
    </source>
</evidence>
<keyword evidence="9" id="KW-1185">Reference proteome</keyword>
<dbReference type="SUPFAM" id="SSF54001">
    <property type="entry name" value="Cysteine proteinases"/>
    <property type="match status" value="1"/>
</dbReference>
<feature type="domain" description="Peptidase C83" evidence="7">
    <location>
        <begin position="1"/>
        <end position="221"/>
    </location>
</feature>
<keyword evidence="5" id="KW-0012">Acyltransferase</keyword>
<evidence type="ECO:0000256" key="4">
    <source>
        <dbReference type="ARBA" id="ARBA00022723"/>
    </source>
</evidence>
<dbReference type="Pfam" id="PF09328">
    <property type="entry name" value="Phytochelatin_C"/>
    <property type="match status" value="1"/>
</dbReference>
<keyword evidence="2" id="KW-0104">Cadmium</keyword>
<evidence type="ECO:0000256" key="2">
    <source>
        <dbReference type="ARBA" id="ARBA00022539"/>
    </source>
</evidence>
<dbReference type="PROSITE" id="PS51443">
    <property type="entry name" value="PCS"/>
    <property type="match status" value="1"/>
</dbReference>
<evidence type="ECO:0000313" key="8">
    <source>
        <dbReference type="EMBL" id="KAJ8749104.1"/>
    </source>
</evidence>
<dbReference type="AlphaFoldDB" id="A0AAV8SAK1"/>
<dbReference type="InterPro" id="IPR038765">
    <property type="entry name" value="Papain-like_cys_pep_sf"/>
</dbReference>
<dbReference type="FunFam" id="3.90.70.30:FF:000001">
    <property type="entry name" value="Glutathione gamma-glutamylcysteinyltransferase 1"/>
    <property type="match status" value="1"/>
</dbReference>
<organism evidence="8 9">
    <name type="scientific">Erythroxylum novogranatense</name>
    <dbReference type="NCBI Taxonomy" id="1862640"/>
    <lineage>
        <taxon>Eukaryota</taxon>
        <taxon>Viridiplantae</taxon>
        <taxon>Streptophyta</taxon>
        <taxon>Embryophyta</taxon>
        <taxon>Tracheophyta</taxon>
        <taxon>Spermatophyta</taxon>
        <taxon>Magnoliopsida</taxon>
        <taxon>eudicotyledons</taxon>
        <taxon>Gunneridae</taxon>
        <taxon>Pentapetalae</taxon>
        <taxon>rosids</taxon>
        <taxon>fabids</taxon>
        <taxon>Malpighiales</taxon>
        <taxon>Erythroxylaceae</taxon>
        <taxon>Erythroxylum</taxon>
    </lineage>
</organism>
<dbReference type="GO" id="GO:0046872">
    <property type="term" value="F:metal ion binding"/>
    <property type="evidence" value="ECO:0007669"/>
    <property type="project" value="UniProtKB-KW"/>
</dbReference>
<dbReference type="PANTHER" id="PTHR33447">
    <property type="entry name" value="GLUTATHIONE GAMMA-GLUTAMYLCYSTEINYLTRANSFERASE"/>
    <property type="match status" value="1"/>
</dbReference>
<keyword evidence="3" id="KW-0808">Transferase</keyword>
<evidence type="ECO:0000259" key="7">
    <source>
        <dbReference type="PROSITE" id="PS51443"/>
    </source>
</evidence>
<dbReference type="GO" id="GO:0046938">
    <property type="term" value="P:phytochelatin biosynthetic process"/>
    <property type="evidence" value="ECO:0007669"/>
    <property type="project" value="InterPro"/>
</dbReference>
<proteinExistence type="predicted"/>
<dbReference type="Pfam" id="PF05023">
    <property type="entry name" value="Phytochelatin"/>
    <property type="match status" value="1"/>
</dbReference>
<dbReference type="InterPro" id="IPR038156">
    <property type="entry name" value="PCS_N_sf"/>
</dbReference>
<dbReference type="InterPro" id="IPR040409">
    <property type="entry name" value="PCS-like"/>
</dbReference>
<comment type="function">
    <text evidence="6">Involved in the synthesis of phytochelatins (PC) and homophytochelatins (hPC), the heavy-metal-binding peptides of plants.</text>
</comment>
<evidence type="ECO:0000313" key="9">
    <source>
        <dbReference type="Proteomes" id="UP001159364"/>
    </source>
</evidence>
<dbReference type="GO" id="GO:0098849">
    <property type="term" value="P:cellular detoxification of cadmium ion"/>
    <property type="evidence" value="ECO:0007669"/>
    <property type="project" value="TreeGrafter"/>
</dbReference>
<protein>
    <recommendedName>
        <fullName evidence="1">glutathione gamma-glutamylcysteinyltransferase</fullName>
        <ecNumber evidence="1">2.3.2.15</ecNumber>
    </recommendedName>
</protein>
<dbReference type="PANTHER" id="PTHR33447:SF19">
    <property type="entry name" value="GLUTATHIONE GAMMA-GLUTAMYLCYSTEINYLTRANSFERASE"/>
    <property type="match status" value="1"/>
</dbReference>
<accession>A0AAV8SAK1</accession>
<name>A0AAV8SAK1_9ROSI</name>
<sequence length="495" mass="54857">MAIASIYRRVLPSPPAIEFASSQGKQLFAEALHGGTVACFFKLISYYQTQSEPAYCGLSSLSMVLNALGIDPKRNWKGPWRWFDDSMLDCCEPLEKIKEKGISFGKVACLAHCNGANIETFRTNQASVDDFRRHVISCTSSEDSFLIASYHRKAFKQTGSGHFSPIGGYHAGNDMVLILDVARFKYPPHWVPLTLLWEAMNTLDETTGHHRGFMIVSRDKGASSILYTMSCKVDGWTSTVKYLTQGAPLLLTEDVKDVETLFSVIFNSAPTGVRDFIKWIAEVRRQDDRDIILSEEGSQMLAIKEAILNQVRETKLYTYMSRWLISESSKQNCVTYSASKDTLSEITAEACCLGTKLLNGNSSDCKDFGKADVNFLKSGDSEKPVTAVSGGVNDDGNGKGIDILVPFSQSKAGGLCDAEMDRCICMPPRTGDAFTVLIFSLPESTWSNVKDEELRGQMRSLVSVDNLPSLLQEEVLHLRRRVHFSVTDLNLPSPP</sequence>
<evidence type="ECO:0000256" key="3">
    <source>
        <dbReference type="ARBA" id="ARBA00022679"/>
    </source>
</evidence>
<evidence type="ECO:0000256" key="6">
    <source>
        <dbReference type="ARBA" id="ARBA00053477"/>
    </source>
</evidence>
<dbReference type="EC" id="2.3.2.15" evidence="1"/>
<reference evidence="8 9" key="1">
    <citation type="submission" date="2021-09" db="EMBL/GenBank/DDBJ databases">
        <title>Genomic insights and catalytic innovation underlie evolution of tropane alkaloids biosynthesis.</title>
        <authorList>
            <person name="Wang Y.-J."/>
            <person name="Tian T."/>
            <person name="Huang J.-P."/>
            <person name="Huang S.-X."/>
        </authorList>
    </citation>
    <scope>NUCLEOTIDE SEQUENCE [LARGE SCALE GENOMIC DNA]</scope>
    <source>
        <strain evidence="8">KIB-2018</strain>
        <tissue evidence="8">Leaf</tissue>
    </source>
</reference>
<gene>
    <name evidence="8" type="ORF">K2173_013711</name>
</gene>
<comment type="caution">
    <text evidence="8">The sequence shown here is derived from an EMBL/GenBank/DDBJ whole genome shotgun (WGS) entry which is preliminary data.</text>
</comment>
<dbReference type="InterPro" id="IPR015407">
    <property type="entry name" value="Phytochelatin_synthase_C"/>
</dbReference>
<keyword evidence="4" id="KW-0479">Metal-binding</keyword>
<evidence type="ECO:0000256" key="5">
    <source>
        <dbReference type="ARBA" id="ARBA00023315"/>
    </source>
</evidence>
<dbReference type="Proteomes" id="UP001159364">
    <property type="component" value="Linkage Group LG12"/>
</dbReference>
<dbReference type="Gene3D" id="3.90.70.30">
    <property type="entry name" value="Phytochelatin synthase, N-terminal domain"/>
    <property type="match status" value="1"/>
</dbReference>
<dbReference type="InterPro" id="IPR007719">
    <property type="entry name" value="PCS_N"/>
</dbReference>
<dbReference type="GO" id="GO:0010273">
    <property type="term" value="P:detoxification of copper ion"/>
    <property type="evidence" value="ECO:0007669"/>
    <property type="project" value="TreeGrafter"/>
</dbReference>
<dbReference type="GO" id="GO:0016756">
    <property type="term" value="F:glutathione gamma-glutamylcysteinyltransferase activity"/>
    <property type="evidence" value="ECO:0007669"/>
    <property type="project" value="UniProtKB-EC"/>
</dbReference>